<keyword evidence="3" id="KW-0560">Oxidoreductase</keyword>
<evidence type="ECO:0000259" key="6">
    <source>
        <dbReference type="PROSITE" id="PS51379"/>
    </source>
</evidence>
<dbReference type="Pfam" id="PF13183">
    <property type="entry name" value="Fer4_8"/>
    <property type="match status" value="1"/>
</dbReference>
<organism evidence="7 8">
    <name type="scientific">Desulfomonile tiedjei</name>
    <dbReference type="NCBI Taxonomy" id="2358"/>
    <lineage>
        <taxon>Bacteria</taxon>
        <taxon>Pseudomonadati</taxon>
        <taxon>Thermodesulfobacteriota</taxon>
        <taxon>Desulfomonilia</taxon>
        <taxon>Desulfomonilales</taxon>
        <taxon>Desulfomonilaceae</taxon>
        <taxon>Desulfomonile</taxon>
    </lineage>
</organism>
<keyword evidence="4" id="KW-0408">Iron</keyword>
<dbReference type="GO" id="GO:0051539">
    <property type="term" value="F:4 iron, 4 sulfur cluster binding"/>
    <property type="evidence" value="ECO:0007669"/>
    <property type="project" value="UniProtKB-KW"/>
</dbReference>
<evidence type="ECO:0000256" key="5">
    <source>
        <dbReference type="ARBA" id="ARBA00023014"/>
    </source>
</evidence>
<accession>A0A9D6Z4N8</accession>
<dbReference type="InterPro" id="IPR017896">
    <property type="entry name" value="4Fe4S_Fe-S-bd"/>
</dbReference>
<dbReference type="PROSITE" id="PS00198">
    <property type="entry name" value="4FE4S_FER_1"/>
    <property type="match status" value="1"/>
</dbReference>
<dbReference type="GO" id="GO:0005886">
    <property type="term" value="C:plasma membrane"/>
    <property type="evidence" value="ECO:0007669"/>
    <property type="project" value="TreeGrafter"/>
</dbReference>
<keyword evidence="1" id="KW-0004">4Fe-4S</keyword>
<dbReference type="InterPro" id="IPR017900">
    <property type="entry name" value="4Fe4S_Fe_S_CS"/>
</dbReference>
<reference evidence="7" key="1">
    <citation type="submission" date="2020-07" db="EMBL/GenBank/DDBJ databases">
        <title>Huge and variable diversity of episymbiotic CPR bacteria and DPANN archaea in groundwater ecosystems.</title>
        <authorList>
            <person name="He C.Y."/>
            <person name="Keren R."/>
            <person name="Whittaker M."/>
            <person name="Farag I.F."/>
            <person name="Doudna J."/>
            <person name="Cate J.H.D."/>
            <person name="Banfield J.F."/>
        </authorList>
    </citation>
    <scope>NUCLEOTIDE SEQUENCE</scope>
    <source>
        <strain evidence="7">NC_groundwater_1664_Pr3_B-0.1um_52_9</strain>
    </source>
</reference>
<dbReference type="PANTHER" id="PTHR43255:SF1">
    <property type="entry name" value="IRON-SULFUR-BINDING OXIDOREDUCTASE FADF-RELATED"/>
    <property type="match status" value="1"/>
</dbReference>
<keyword evidence="5" id="KW-0411">Iron-sulfur</keyword>
<dbReference type="GO" id="GO:0046872">
    <property type="term" value="F:metal ion binding"/>
    <property type="evidence" value="ECO:0007669"/>
    <property type="project" value="UniProtKB-KW"/>
</dbReference>
<feature type="domain" description="4Fe-4S ferredoxin-type" evidence="6">
    <location>
        <begin position="110"/>
        <end position="141"/>
    </location>
</feature>
<evidence type="ECO:0000256" key="3">
    <source>
        <dbReference type="ARBA" id="ARBA00023002"/>
    </source>
</evidence>
<name>A0A9D6Z4N8_9BACT</name>
<evidence type="ECO:0000313" key="8">
    <source>
        <dbReference type="Proteomes" id="UP000807825"/>
    </source>
</evidence>
<dbReference type="AlphaFoldDB" id="A0A9D6Z4N8"/>
<dbReference type="InterPro" id="IPR051460">
    <property type="entry name" value="HdrC_iron-sulfur_subunit"/>
</dbReference>
<gene>
    <name evidence="7" type="ORF">HY912_16700</name>
</gene>
<dbReference type="SUPFAM" id="SSF46548">
    <property type="entry name" value="alpha-helical ferredoxin"/>
    <property type="match status" value="1"/>
</dbReference>
<evidence type="ECO:0000256" key="4">
    <source>
        <dbReference type="ARBA" id="ARBA00023004"/>
    </source>
</evidence>
<dbReference type="Gene3D" id="1.10.1060.10">
    <property type="entry name" value="Alpha-helical ferredoxin"/>
    <property type="match status" value="1"/>
</dbReference>
<dbReference type="Pfam" id="PF02754">
    <property type="entry name" value="CCG"/>
    <property type="match status" value="2"/>
</dbReference>
<dbReference type="InterPro" id="IPR004017">
    <property type="entry name" value="Cys_rich_dom"/>
</dbReference>
<dbReference type="Proteomes" id="UP000807825">
    <property type="component" value="Unassembled WGS sequence"/>
</dbReference>
<dbReference type="PANTHER" id="PTHR43255">
    <property type="entry name" value="IRON-SULFUR-BINDING OXIDOREDUCTASE FADF-RELATED-RELATED"/>
    <property type="match status" value="1"/>
</dbReference>
<dbReference type="EMBL" id="JACRDE010000435">
    <property type="protein sequence ID" value="MBI5251130.1"/>
    <property type="molecule type" value="Genomic_DNA"/>
</dbReference>
<dbReference type="PROSITE" id="PS51379">
    <property type="entry name" value="4FE4S_FER_2"/>
    <property type="match status" value="2"/>
</dbReference>
<dbReference type="InterPro" id="IPR009051">
    <property type="entry name" value="Helical_ferredxn"/>
</dbReference>
<proteinExistence type="predicted"/>
<dbReference type="GO" id="GO:0016491">
    <property type="term" value="F:oxidoreductase activity"/>
    <property type="evidence" value="ECO:0007669"/>
    <property type="project" value="UniProtKB-KW"/>
</dbReference>
<comment type="caution">
    <text evidence="7">The sequence shown here is derived from an EMBL/GenBank/DDBJ whole genome shotgun (WGS) entry which is preliminary data.</text>
</comment>
<evidence type="ECO:0000313" key="7">
    <source>
        <dbReference type="EMBL" id="MBI5251130.1"/>
    </source>
</evidence>
<evidence type="ECO:0000256" key="1">
    <source>
        <dbReference type="ARBA" id="ARBA00022485"/>
    </source>
</evidence>
<feature type="domain" description="4Fe-4S ferredoxin-type" evidence="6">
    <location>
        <begin position="28"/>
        <end position="57"/>
    </location>
</feature>
<sequence>MEETNSTEMTSENTVVPARIIPLDRLEMRRLVQLDACTRCGECLRWCPVFDQDGREDILPRQKILDFLHIVKNQQSLLNAIVKNGKMPEPAKWLIRKIFRLHEINEDDVRRFVLNLYECSTCGQCQVVCPANIDTVNLWENIRELMVSAGYGPLEPQKTLAKSVKSYDNPWQQPRQGRVKWARRAKKDNLIPELPPDIKKTKSKLLLFFGCTAVYDLNIRQIAIDTVNVLNVLGIDYACLGESEKCCGSVLLRMGDPEYERIASDNIKLLNGLSIDTLVTSCSGCFKTIKEDYPKVGKLNFEVLHTVEFLHRLIEQKKLKFEVPVEKVITYHDPCHLGRASGIFDEPRAVIQAIPGLELVEMPRHGPYSRCCGAGGGVKAGFPDLQNKMAQARIREAEQTGASELVSACPFCYAGLQVGIGALSSPLVMRDMTHLVRSALKKEE</sequence>
<keyword evidence="2" id="KW-0479">Metal-binding</keyword>
<protein>
    <submittedName>
        <fullName evidence="7">(Fe-S)-binding protein</fullName>
    </submittedName>
</protein>
<evidence type="ECO:0000256" key="2">
    <source>
        <dbReference type="ARBA" id="ARBA00022723"/>
    </source>
</evidence>